<comment type="caution">
    <text evidence="1">The sequence shown here is derived from an EMBL/GenBank/DDBJ whole genome shotgun (WGS) entry which is preliminary data.</text>
</comment>
<name>A0ABW8G8G7_9GAMM</name>
<evidence type="ECO:0000313" key="2">
    <source>
        <dbReference type="Proteomes" id="UP001617689"/>
    </source>
</evidence>
<protein>
    <submittedName>
        <fullName evidence="1">Phage tail protein</fullName>
    </submittedName>
</protein>
<organism evidence="1 2">
    <name type="scientific">Pectobacterium actinidiae</name>
    <dbReference type="NCBI Taxonomy" id="1507808"/>
    <lineage>
        <taxon>Bacteria</taxon>
        <taxon>Pseudomonadati</taxon>
        <taxon>Pseudomonadota</taxon>
        <taxon>Gammaproteobacteria</taxon>
        <taxon>Enterobacterales</taxon>
        <taxon>Pectobacteriaceae</taxon>
        <taxon>Pectobacterium</taxon>
    </lineage>
</organism>
<proteinExistence type="predicted"/>
<sequence length="114" mass="12851">MIETFSWPVQIGNRPEVEYKETVRKVQFGDGYAQVSGDGLNSETISFPYSFRGKVEIAIAIRDFLRRHRKKAFIWTPPYGEKGLYLATADSVKFAAVGKTQGIVSAMFEQAQKP</sequence>
<dbReference type="EMBL" id="JBIXLL010000003">
    <property type="protein sequence ID" value="MFJ5428969.1"/>
    <property type="molecule type" value="Genomic_DNA"/>
</dbReference>
<accession>A0ABW8G8G7</accession>
<gene>
    <name evidence="1" type="ORF">ACIPUP_07360</name>
</gene>
<reference evidence="1 2" key="1">
    <citation type="submission" date="2024-10" db="EMBL/GenBank/DDBJ databases">
        <authorList>
            <person name="Lu C.-H."/>
        </authorList>
    </citation>
    <scope>NUCLEOTIDE SEQUENCE [LARGE SCALE GENOMIC DNA]</scope>
    <source>
        <strain evidence="1 2">22ZTDG03-2</strain>
    </source>
</reference>
<dbReference type="RefSeq" id="WP_400395131.1">
    <property type="nucleotide sequence ID" value="NZ_JBIXLL010000003.1"/>
</dbReference>
<dbReference type="InterPro" id="IPR010265">
    <property type="entry name" value="Phage_lambda_TipM"/>
</dbReference>
<dbReference type="Proteomes" id="UP001617689">
    <property type="component" value="Unassembled WGS sequence"/>
</dbReference>
<keyword evidence="2" id="KW-1185">Reference proteome</keyword>
<evidence type="ECO:0000313" key="1">
    <source>
        <dbReference type="EMBL" id="MFJ5428969.1"/>
    </source>
</evidence>
<dbReference type="Pfam" id="PF05939">
    <property type="entry name" value="Phage_min_tail"/>
    <property type="match status" value="1"/>
</dbReference>